<evidence type="ECO:0000313" key="3">
    <source>
        <dbReference type="EMBL" id="CAA3012872.1"/>
    </source>
</evidence>
<dbReference type="Gramene" id="OE9A010165T1">
    <property type="protein sequence ID" value="OE9A010165C1"/>
    <property type="gene ID" value="OE9A010165"/>
</dbReference>
<evidence type="ECO:0000313" key="4">
    <source>
        <dbReference type="Proteomes" id="UP000594638"/>
    </source>
</evidence>
<gene>
    <name evidence="3" type="ORF">OLEA9_A010165</name>
</gene>
<dbReference type="Pfam" id="PF09331">
    <property type="entry name" value="DUF1985"/>
    <property type="match status" value="1"/>
</dbReference>
<dbReference type="PANTHER" id="PTHR48449:SF1">
    <property type="entry name" value="DUF1985 DOMAIN-CONTAINING PROTEIN"/>
    <property type="match status" value="1"/>
</dbReference>
<dbReference type="OrthoDB" id="1114298at2759"/>
<feature type="compositionally biased region" description="Basic and acidic residues" evidence="1">
    <location>
        <begin position="228"/>
        <end position="240"/>
    </location>
</feature>
<reference evidence="3 4" key="1">
    <citation type="submission" date="2019-12" db="EMBL/GenBank/DDBJ databases">
        <authorList>
            <person name="Alioto T."/>
            <person name="Alioto T."/>
            <person name="Gomez Garrido J."/>
        </authorList>
    </citation>
    <scope>NUCLEOTIDE SEQUENCE [LARGE SCALE GENOMIC DNA]</scope>
</reference>
<protein>
    <recommendedName>
        <fullName evidence="2">DUF1985 domain-containing protein</fullName>
    </recommendedName>
</protein>
<proteinExistence type="predicted"/>
<evidence type="ECO:0000259" key="2">
    <source>
        <dbReference type="Pfam" id="PF09331"/>
    </source>
</evidence>
<dbReference type="Proteomes" id="UP000594638">
    <property type="component" value="Unassembled WGS sequence"/>
</dbReference>
<keyword evidence="4" id="KW-1185">Reference proteome</keyword>
<accession>A0A8S0U2X8</accession>
<organism evidence="3 4">
    <name type="scientific">Olea europaea subsp. europaea</name>
    <dbReference type="NCBI Taxonomy" id="158383"/>
    <lineage>
        <taxon>Eukaryota</taxon>
        <taxon>Viridiplantae</taxon>
        <taxon>Streptophyta</taxon>
        <taxon>Embryophyta</taxon>
        <taxon>Tracheophyta</taxon>
        <taxon>Spermatophyta</taxon>
        <taxon>Magnoliopsida</taxon>
        <taxon>eudicotyledons</taxon>
        <taxon>Gunneridae</taxon>
        <taxon>Pentapetalae</taxon>
        <taxon>asterids</taxon>
        <taxon>lamiids</taxon>
        <taxon>Lamiales</taxon>
        <taxon>Oleaceae</taxon>
        <taxon>Oleeae</taxon>
        <taxon>Olea</taxon>
    </lineage>
</organism>
<dbReference type="EMBL" id="CACTIH010007414">
    <property type="protein sequence ID" value="CAA3012872.1"/>
    <property type="molecule type" value="Genomic_DNA"/>
</dbReference>
<feature type="domain" description="DUF1985" evidence="2">
    <location>
        <begin position="22"/>
        <end position="134"/>
    </location>
</feature>
<feature type="region of interest" description="Disordered" evidence="1">
    <location>
        <begin position="221"/>
        <end position="278"/>
    </location>
</feature>
<dbReference type="AlphaFoldDB" id="A0A8S0U2X8"/>
<name>A0A8S0U2X8_OLEEU</name>
<sequence>MYHLDDRLRDDFRNCCLGFLADVPGHLSRFGLQEYAIVTGLHVGLFLEGDRYKKALEKMRLKEKYFKSLEKISCAQLEKIFVRALTPRTDRYKLGLALIVEGVITVPENNVGIDEDTLSLVDDLELVFSYPWAKIWAYEAVPELGERFGEQVGERSPWLLCWTSTKQPQQRTYDAFFSDVQLHVHATLCPTEVERDLPYITSLVPFPDRPVSVVGPQFHEAASASGGHDGRTAGDGHDDESGTLEGNSDDGSKANESGDNSRDTSSETGAGDDEDVSGWQSGALPILMVVLSTSGLQVTHGGPTVMREDVEGMLLDQRILIEMRLQTVKLEIIQHVTEEFPRLRDFISTLVPPSGGTSTSAAAPVMNEPNI</sequence>
<dbReference type="PANTHER" id="PTHR48449">
    <property type="entry name" value="DUF1985 DOMAIN-CONTAINING PROTEIN"/>
    <property type="match status" value="1"/>
</dbReference>
<evidence type="ECO:0000256" key="1">
    <source>
        <dbReference type="SAM" id="MobiDB-lite"/>
    </source>
</evidence>
<comment type="caution">
    <text evidence="3">The sequence shown here is derived from an EMBL/GenBank/DDBJ whole genome shotgun (WGS) entry which is preliminary data.</text>
</comment>
<dbReference type="InterPro" id="IPR015410">
    <property type="entry name" value="DUF1985"/>
</dbReference>